<dbReference type="OrthoDB" id="1935317at2"/>
<evidence type="ECO:0000313" key="1">
    <source>
        <dbReference type="EMBL" id="AAK80400.1"/>
    </source>
</evidence>
<dbReference type="PATRIC" id="fig|272562.8.peg.2642"/>
<sequence length="177" mass="19806">MDNKKTSMENKISEASDTIYYGEYEKLIVNILTVKKPSPPILAIDTTNNVVTVTNAIVDSPVKKTSSNWKGTLLLDGYIDNTVTYRTASNTSSNTISGNINFLSTRIYFQIRPTVLSPTQFSKKSNVEVISAYVESEKKDLIEQNALPENYPAWAITYNKLSQKILVKVQIKITSTK</sequence>
<accession>Q97GC2</accession>
<protein>
    <submittedName>
        <fullName evidence="1">Uncharacterized protein</fullName>
    </submittedName>
</protein>
<dbReference type="GeneID" id="44998924"/>
<dbReference type="HOGENOM" id="CLU_1388158_0_0_9"/>
<reference evidence="1 2" key="1">
    <citation type="journal article" date="2001" name="J. Bacteriol.">
        <title>Genome sequence and comparative analysis of the solvent-producing bacterium Clostridium acetobutylicum.</title>
        <authorList>
            <person name="Nolling J."/>
            <person name="Breton G."/>
            <person name="Omelchenko M.V."/>
            <person name="Makarova K.S."/>
            <person name="Zeng Q."/>
            <person name="Gibson R."/>
            <person name="Lee H.M."/>
            <person name="Dubois J."/>
            <person name="Qiu D."/>
            <person name="Hitti J."/>
            <person name="Wolf Y.I."/>
            <person name="Tatusov R.L."/>
            <person name="Sabathe F."/>
            <person name="Doucette-Stamm L."/>
            <person name="Soucaille P."/>
            <person name="Daly M.J."/>
            <person name="Bennett G.N."/>
            <person name="Koonin E.V."/>
            <person name="Smith D.R."/>
        </authorList>
    </citation>
    <scope>NUCLEOTIDE SEQUENCE [LARGE SCALE GENOMIC DNA]</scope>
    <source>
        <strain evidence="2">ATCC 824 / DSM 792 / JCM 1419 / LMG 5710 / VKM B-1787</strain>
    </source>
</reference>
<evidence type="ECO:0000313" key="2">
    <source>
        <dbReference type="Proteomes" id="UP000000814"/>
    </source>
</evidence>
<dbReference type="Proteomes" id="UP000000814">
    <property type="component" value="Chromosome"/>
</dbReference>
<organism evidence="1 2">
    <name type="scientific">Clostridium acetobutylicum (strain ATCC 824 / DSM 792 / JCM 1419 / IAM 19013 / LMG 5710 / NBRC 13948 / NRRL B-527 / VKM B-1787 / 2291 / W)</name>
    <dbReference type="NCBI Taxonomy" id="272562"/>
    <lineage>
        <taxon>Bacteria</taxon>
        <taxon>Bacillati</taxon>
        <taxon>Bacillota</taxon>
        <taxon>Clostridia</taxon>
        <taxon>Eubacteriales</taxon>
        <taxon>Clostridiaceae</taxon>
        <taxon>Clostridium</taxon>
    </lineage>
</organism>
<keyword evidence="2" id="KW-1185">Reference proteome</keyword>
<dbReference type="EMBL" id="AE001437">
    <property type="protein sequence ID" value="AAK80400.1"/>
    <property type="molecule type" value="Genomic_DNA"/>
</dbReference>
<dbReference type="eggNOG" id="ENOG503265X">
    <property type="taxonomic scope" value="Bacteria"/>
</dbReference>
<dbReference type="AlphaFoldDB" id="Q97GC2"/>
<dbReference type="PIR" id="E97201">
    <property type="entry name" value="E97201"/>
</dbReference>
<gene>
    <name evidence="1" type="ordered locus">CA_C2446</name>
</gene>
<name>Q97GC2_CLOAB</name>
<dbReference type="RefSeq" id="WP_010965741.1">
    <property type="nucleotide sequence ID" value="NC_003030.1"/>
</dbReference>
<proteinExistence type="predicted"/>
<dbReference type="KEGG" id="cac:CA_C2446"/>
<dbReference type="STRING" id="272562.CA_C2446"/>